<dbReference type="GO" id="GO:0022857">
    <property type="term" value="F:transmembrane transporter activity"/>
    <property type="evidence" value="ECO:0007669"/>
    <property type="project" value="InterPro"/>
</dbReference>
<organism evidence="7 8">
    <name type="scientific">Chelatococcus caeni</name>
    <dbReference type="NCBI Taxonomy" id="1348468"/>
    <lineage>
        <taxon>Bacteria</taxon>
        <taxon>Pseudomonadati</taxon>
        <taxon>Pseudomonadota</taxon>
        <taxon>Alphaproteobacteria</taxon>
        <taxon>Hyphomicrobiales</taxon>
        <taxon>Chelatococcaceae</taxon>
        <taxon>Chelatococcus</taxon>
    </lineage>
</organism>
<evidence type="ECO:0000313" key="8">
    <source>
        <dbReference type="Proteomes" id="UP000577362"/>
    </source>
</evidence>
<keyword evidence="2" id="KW-1003">Cell membrane</keyword>
<feature type="transmembrane region" description="Helical" evidence="6">
    <location>
        <begin position="250"/>
        <end position="269"/>
    </location>
</feature>
<dbReference type="EMBL" id="JACIEN010000005">
    <property type="protein sequence ID" value="MBB4018702.1"/>
    <property type="molecule type" value="Genomic_DNA"/>
</dbReference>
<comment type="caution">
    <text evidence="7">The sequence shown here is derived from an EMBL/GenBank/DDBJ whole genome shotgun (WGS) entry which is preliminary data.</text>
</comment>
<feature type="transmembrane region" description="Helical" evidence="6">
    <location>
        <begin position="99"/>
        <end position="120"/>
    </location>
</feature>
<evidence type="ECO:0000256" key="1">
    <source>
        <dbReference type="ARBA" id="ARBA00004651"/>
    </source>
</evidence>
<feature type="transmembrane region" description="Helical" evidence="6">
    <location>
        <begin position="218"/>
        <end position="238"/>
    </location>
</feature>
<evidence type="ECO:0000256" key="4">
    <source>
        <dbReference type="ARBA" id="ARBA00022989"/>
    </source>
</evidence>
<comment type="subcellular location">
    <subcellularLocation>
        <location evidence="1">Cell membrane</location>
        <topology evidence="1">Multi-pass membrane protein</topology>
    </subcellularLocation>
</comment>
<protein>
    <submittedName>
        <fullName evidence="7">Ribose transport system permease protein</fullName>
    </submittedName>
</protein>
<keyword evidence="5 6" id="KW-0472">Membrane</keyword>
<evidence type="ECO:0000256" key="5">
    <source>
        <dbReference type="ARBA" id="ARBA00023136"/>
    </source>
</evidence>
<feature type="transmembrane region" description="Helical" evidence="6">
    <location>
        <begin position="126"/>
        <end position="146"/>
    </location>
</feature>
<evidence type="ECO:0000256" key="3">
    <source>
        <dbReference type="ARBA" id="ARBA00022692"/>
    </source>
</evidence>
<dbReference type="AlphaFoldDB" id="A0A840C3V5"/>
<dbReference type="Pfam" id="PF02653">
    <property type="entry name" value="BPD_transp_2"/>
    <property type="match status" value="1"/>
</dbReference>
<keyword evidence="8" id="KW-1185">Reference proteome</keyword>
<dbReference type="Proteomes" id="UP000577362">
    <property type="component" value="Unassembled WGS sequence"/>
</dbReference>
<evidence type="ECO:0000256" key="2">
    <source>
        <dbReference type="ARBA" id="ARBA00022475"/>
    </source>
</evidence>
<feature type="transmembrane region" description="Helical" evidence="6">
    <location>
        <begin position="18"/>
        <end position="37"/>
    </location>
</feature>
<dbReference type="RefSeq" id="WP_183317569.1">
    <property type="nucleotide sequence ID" value="NZ_JACIEN010000005.1"/>
</dbReference>
<evidence type="ECO:0000313" key="7">
    <source>
        <dbReference type="EMBL" id="MBB4018702.1"/>
    </source>
</evidence>
<proteinExistence type="predicted"/>
<keyword evidence="3 6" id="KW-0812">Transmembrane</keyword>
<evidence type="ECO:0000256" key="6">
    <source>
        <dbReference type="SAM" id="Phobius"/>
    </source>
</evidence>
<sequence>MRQSAFSRLADWSAERPWLWSFVGAGLIFLATIAFTSGKGGGDVLTAALTFATFYVIVGIGQMFVITTGPGNVDLSIPANIALVGAVAMKVMDGSNAMIVPGLAAVAAVGLAIGCFNFALIRILSIPPIIATLSASFLVQSTAIAYGRGLRIKPPPVFAELATGRVLGVPILAIIAILVAAAMALVLRRTVYGRSVLAIGQNARAAGLAGIRVARVRFATYVLSAVFASFCGALLAGFSGGASLNMGEEFLLASIAVVVIGGTSVAGGFSNVPGIWGASLFLYLLVTMLNTFGVGAGVRLILTGLIIIAVIALSGGRRPGRG</sequence>
<feature type="transmembrane region" description="Helical" evidence="6">
    <location>
        <begin position="166"/>
        <end position="187"/>
    </location>
</feature>
<feature type="transmembrane region" description="Helical" evidence="6">
    <location>
        <begin position="44"/>
        <end position="69"/>
    </location>
</feature>
<feature type="transmembrane region" description="Helical" evidence="6">
    <location>
        <begin position="281"/>
        <end position="313"/>
    </location>
</feature>
<accession>A0A840C3V5</accession>
<dbReference type="CDD" id="cd06579">
    <property type="entry name" value="TM_PBP1_transp_AraH_like"/>
    <property type="match status" value="1"/>
</dbReference>
<name>A0A840C3V5_9HYPH</name>
<dbReference type="InterPro" id="IPR001851">
    <property type="entry name" value="ABC_transp_permease"/>
</dbReference>
<reference evidence="7 8" key="1">
    <citation type="submission" date="2020-08" db="EMBL/GenBank/DDBJ databases">
        <title>Genomic Encyclopedia of Type Strains, Phase IV (KMG-IV): sequencing the most valuable type-strain genomes for metagenomic binning, comparative biology and taxonomic classification.</title>
        <authorList>
            <person name="Goeker M."/>
        </authorList>
    </citation>
    <scope>NUCLEOTIDE SEQUENCE [LARGE SCALE GENOMIC DNA]</scope>
    <source>
        <strain evidence="7 8">DSM 103737</strain>
    </source>
</reference>
<keyword evidence="4 6" id="KW-1133">Transmembrane helix</keyword>
<dbReference type="PANTHER" id="PTHR32196">
    <property type="entry name" value="ABC TRANSPORTER PERMEASE PROTEIN YPHD-RELATED-RELATED"/>
    <property type="match status" value="1"/>
</dbReference>
<gene>
    <name evidence="7" type="ORF">GGR16_003749</name>
</gene>
<dbReference type="GO" id="GO:0005886">
    <property type="term" value="C:plasma membrane"/>
    <property type="evidence" value="ECO:0007669"/>
    <property type="project" value="UniProtKB-SubCell"/>
</dbReference>